<evidence type="ECO:0000259" key="1">
    <source>
        <dbReference type="Pfam" id="PF01883"/>
    </source>
</evidence>
<name>A0A1H8TAJ0_9EURY</name>
<organism evidence="2 3">
    <name type="scientific">Halogranum amylolyticum</name>
    <dbReference type="NCBI Taxonomy" id="660520"/>
    <lineage>
        <taxon>Archaea</taxon>
        <taxon>Methanobacteriati</taxon>
        <taxon>Methanobacteriota</taxon>
        <taxon>Stenosarchaea group</taxon>
        <taxon>Halobacteria</taxon>
        <taxon>Halobacteriales</taxon>
        <taxon>Haloferacaceae</taxon>
    </lineage>
</organism>
<reference evidence="3" key="1">
    <citation type="submission" date="2016-10" db="EMBL/GenBank/DDBJ databases">
        <authorList>
            <person name="Varghese N."/>
            <person name="Submissions S."/>
        </authorList>
    </citation>
    <scope>NUCLEOTIDE SEQUENCE [LARGE SCALE GENOMIC DNA]</scope>
    <source>
        <strain evidence="3">CGMCC 1.10121</strain>
    </source>
</reference>
<dbReference type="PANTHER" id="PTHR42831">
    <property type="entry name" value="FE-S PROTEIN MATURATION AUXILIARY FACTOR YITW"/>
    <property type="match status" value="1"/>
</dbReference>
<dbReference type="Pfam" id="PF01883">
    <property type="entry name" value="FeS_assembly_P"/>
    <property type="match status" value="1"/>
</dbReference>
<dbReference type="NCBIfam" id="NF041868">
    <property type="entry name" value="paad_haloarch"/>
    <property type="match status" value="1"/>
</dbReference>
<proteinExistence type="predicted"/>
<feature type="domain" description="MIP18 family-like" evidence="1">
    <location>
        <begin position="39"/>
        <end position="124"/>
    </location>
</feature>
<dbReference type="AlphaFoldDB" id="A0A1H8TAJ0"/>
<dbReference type="SUPFAM" id="SSF117916">
    <property type="entry name" value="Fe-S cluster assembly (FSCA) domain-like"/>
    <property type="match status" value="1"/>
</dbReference>
<dbReference type="PANTHER" id="PTHR42831:SF1">
    <property type="entry name" value="FE-S PROTEIN MATURATION AUXILIARY FACTOR YITW"/>
    <property type="match status" value="1"/>
</dbReference>
<sequence length="152" mass="16354">MSMESGAPVGSDACAYTDYAPGEKPEAFPKTGEGATGVEADIWEALYEVQDPEMPVSVVDLGLIYNVDVESEPPEGSREDGEAAGTKATVEMTLTYTGCPARDMILNDVRCAAMTAPGVDEAEVKLRYNPPWNVNMVTEQGREQLREFGLSV</sequence>
<dbReference type="InterPro" id="IPR034904">
    <property type="entry name" value="FSCA_dom_sf"/>
</dbReference>
<protein>
    <submittedName>
        <fullName evidence="2">Metal-sulfur cluster biosynthetic enzyme</fullName>
    </submittedName>
</protein>
<dbReference type="Gene3D" id="3.30.300.130">
    <property type="entry name" value="Fe-S cluster assembly (FSCA)"/>
    <property type="match status" value="1"/>
</dbReference>
<dbReference type="Proteomes" id="UP000199126">
    <property type="component" value="Unassembled WGS sequence"/>
</dbReference>
<evidence type="ECO:0000313" key="3">
    <source>
        <dbReference type="Proteomes" id="UP000199126"/>
    </source>
</evidence>
<dbReference type="InterPro" id="IPR002744">
    <property type="entry name" value="MIP18-like"/>
</dbReference>
<dbReference type="EMBL" id="FODV01000006">
    <property type="protein sequence ID" value="SEO87513.1"/>
    <property type="molecule type" value="Genomic_DNA"/>
</dbReference>
<keyword evidence="3" id="KW-1185">Reference proteome</keyword>
<dbReference type="InterPro" id="IPR052339">
    <property type="entry name" value="Fe-S_Maturation_MIP18"/>
</dbReference>
<gene>
    <name evidence="2" type="ORF">SAMN04487948_106102</name>
</gene>
<evidence type="ECO:0000313" key="2">
    <source>
        <dbReference type="EMBL" id="SEO87513.1"/>
    </source>
</evidence>
<accession>A0A1H8TAJ0</accession>